<comment type="caution">
    <text evidence="1">The sequence shown here is derived from an EMBL/GenBank/DDBJ whole genome shotgun (WGS) entry which is preliminary data.</text>
</comment>
<name>A0ACB9G1I9_9ASTR</name>
<reference evidence="2" key="1">
    <citation type="journal article" date="2022" name="Mol. Ecol. Resour.">
        <title>The genomes of chicory, endive, great burdock and yacon provide insights into Asteraceae palaeo-polyploidization history and plant inulin production.</title>
        <authorList>
            <person name="Fan W."/>
            <person name="Wang S."/>
            <person name="Wang H."/>
            <person name="Wang A."/>
            <person name="Jiang F."/>
            <person name="Liu H."/>
            <person name="Zhao H."/>
            <person name="Xu D."/>
            <person name="Zhang Y."/>
        </authorList>
    </citation>
    <scope>NUCLEOTIDE SEQUENCE [LARGE SCALE GENOMIC DNA]</scope>
    <source>
        <strain evidence="2">cv. Yunnan</strain>
    </source>
</reference>
<evidence type="ECO:0000313" key="2">
    <source>
        <dbReference type="Proteomes" id="UP001056120"/>
    </source>
</evidence>
<accession>A0ACB9G1I9</accession>
<gene>
    <name evidence="1" type="ORF">L1987_47189</name>
</gene>
<dbReference type="Proteomes" id="UP001056120">
    <property type="component" value="Linkage Group LG15"/>
</dbReference>
<proteinExistence type="predicted"/>
<reference evidence="1 2" key="2">
    <citation type="journal article" date="2022" name="Mol. Ecol. Resour.">
        <title>The genomes of chicory, endive, great burdock and yacon provide insights into Asteraceae paleo-polyploidization history and plant inulin production.</title>
        <authorList>
            <person name="Fan W."/>
            <person name="Wang S."/>
            <person name="Wang H."/>
            <person name="Wang A."/>
            <person name="Jiang F."/>
            <person name="Liu H."/>
            <person name="Zhao H."/>
            <person name="Xu D."/>
            <person name="Zhang Y."/>
        </authorList>
    </citation>
    <scope>NUCLEOTIDE SEQUENCE [LARGE SCALE GENOMIC DNA]</scope>
    <source>
        <strain evidence="2">cv. Yunnan</strain>
        <tissue evidence="1">Leaves</tissue>
    </source>
</reference>
<organism evidence="1 2">
    <name type="scientific">Smallanthus sonchifolius</name>
    <dbReference type="NCBI Taxonomy" id="185202"/>
    <lineage>
        <taxon>Eukaryota</taxon>
        <taxon>Viridiplantae</taxon>
        <taxon>Streptophyta</taxon>
        <taxon>Embryophyta</taxon>
        <taxon>Tracheophyta</taxon>
        <taxon>Spermatophyta</taxon>
        <taxon>Magnoliopsida</taxon>
        <taxon>eudicotyledons</taxon>
        <taxon>Gunneridae</taxon>
        <taxon>Pentapetalae</taxon>
        <taxon>asterids</taxon>
        <taxon>campanulids</taxon>
        <taxon>Asterales</taxon>
        <taxon>Asteraceae</taxon>
        <taxon>Asteroideae</taxon>
        <taxon>Heliantheae alliance</taxon>
        <taxon>Millerieae</taxon>
        <taxon>Smallanthus</taxon>
    </lineage>
</organism>
<dbReference type="EMBL" id="CM042032">
    <property type="protein sequence ID" value="KAI3777389.1"/>
    <property type="molecule type" value="Genomic_DNA"/>
</dbReference>
<sequence>MWPKFKISPWNNGASGGYERHKCDDEGTVIFSSASRSAVATDLLLHLKGEIRELCASRLCLFRGRLPSRSIVLVQLRRRLFRAIGQKLERLALCGSETVGDAEISCIVEKCTGGGQASMVVLSVNEMKIVRKLAASKFGKNIIKTSLSLLNVFRLNIIRGNKETETHANRK</sequence>
<protein>
    <submittedName>
        <fullName evidence="1">Uncharacterized protein</fullName>
    </submittedName>
</protein>
<keyword evidence="2" id="KW-1185">Reference proteome</keyword>
<evidence type="ECO:0000313" key="1">
    <source>
        <dbReference type="EMBL" id="KAI3777389.1"/>
    </source>
</evidence>